<dbReference type="PROSITE" id="PS51257">
    <property type="entry name" value="PROKAR_LIPOPROTEIN"/>
    <property type="match status" value="1"/>
</dbReference>
<keyword evidence="2" id="KW-1185">Reference proteome</keyword>
<protein>
    <submittedName>
        <fullName evidence="1">Uncharacterized protein</fullName>
    </submittedName>
</protein>
<dbReference type="RefSeq" id="WP_258331932.1">
    <property type="nucleotide sequence ID" value="NZ_JAPTGG010000008.1"/>
</dbReference>
<name>A0A9J6RNN4_9GAMM</name>
<dbReference type="AlphaFoldDB" id="A0A9J6RNN4"/>
<gene>
    <name evidence="1" type="ORF">O0V09_11295</name>
</gene>
<dbReference type="EMBL" id="JAPTGG010000008">
    <property type="protein sequence ID" value="MCZ0865792.1"/>
    <property type="molecule type" value="Genomic_DNA"/>
</dbReference>
<evidence type="ECO:0000313" key="1">
    <source>
        <dbReference type="EMBL" id="MCZ0865792.1"/>
    </source>
</evidence>
<sequence>MLTLISRYSLSRLCSYLILVSALSGCVDFNYYQQHIGLMAPQPHPNATAIKVCQFQLSVSDPVFIDSSHQHLDSVIKQQFIKYLQHDGRIAINSNSDCQWQSLHIKLNRVSDTITSELKALVTFSTADIVIAGDITLSKAQQQKTFSHEERMQLTAMDDELKINNLFAINSVRNKTNFIDAVIEKIVSVSAAL</sequence>
<accession>A0A9J6RNN4</accession>
<evidence type="ECO:0000313" key="2">
    <source>
        <dbReference type="Proteomes" id="UP001069090"/>
    </source>
</evidence>
<comment type="caution">
    <text evidence="1">The sequence shown here is derived from an EMBL/GenBank/DDBJ whole genome shotgun (WGS) entry which is preliminary data.</text>
</comment>
<dbReference type="Proteomes" id="UP001069090">
    <property type="component" value="Unassembled WGS sequence"/>
</dbReference>
<organism evidence="1 2">
    <name type="scientific">Dasania phycosphaerae</name>
    <dbReference type="NCBI Taxonomy" id="2950436"/>
    <lineage>
        <taxon>Bacteria</taxon>
        <taxon>Pseudomonadati</taxon>
        <taxon>Pseudomonadota</taxon>
        <taxon>Gammaproteobacteria</taxon>
        <taxon>Cellvibrionales</taxon>
        <taxon>Spongiibacteraceae</taxon>
        <taxon>Dasania</taxon>
    </lineage>
</organism>
<reference evidence="1 2" key="1">
    <citation type="submission" date="2022-12" db="EMBL/GenBank/DDBJ databases">
        <title>Dasania phycosphaerae sp. nov., isolated from particulate material of the south coast of Korea.</title>
        <authorList>
            <person name="Jiang Y."/>
        </authorList>
    </citation>
    <scope>NUCLEOTIDE SEQUENCE [LARGE SCALE GENOMIC DNA]</scope>
    <source>
        <strain evidence="1 2">GY-19</strain>
    </source>
</reference>
<proteinExistence type="predicted"/>